<gene>
    <name evidence="1" type="ORF">PS704_04067</name>
</gene>
<evidence type="ECO:0008006" key="3">
    <source>
        <dbReference type="Google" id="ProtNLM"/>
    </source>
</evidence>
<evidence type="ECO:0000313" key="2">
    <source>
        <dbReference type="Proteomes" id="UP000326557"/>
    </source>
</evidence>
<organism evidence="1 2">
    <name type="scientific">Pseudomonas fluorescens</name>
    <dbReference type="NCBI Taxonomy" id="294"/>
    <lineage>
        <taxon>Bacteria</taxon>
        <taxon>Pseudomonadati</taxon>
        <taxon>Pseudomonadota</taxon>
        <taxon>Gammaproteobacteria</taxon>
        <taxon>Pseudomonadales</taxon>
        <taxon>Pseudomonadaceae</taxon>
        <taxon>Pseudomonas</taxon>
    </lineage>
</organism>
<name>A0A5E7DRG9_PSEFL</name>
<accession>A0A5E7DRG9</accession>
<dbReference type="OrthoDB" id="6872483at2"/>
<dbReference type="InterPro" id="IPR022385">
    <property type="entry name" value="Rhs_assc_core"/>
</dbReference>
<dbReference type="RefSeq" id="WP_150631472.1">
    <property type="nucleotide sequence ID" value="NZ_CABVHI010000012.1"/>
</dbReference>
<sequence length="362" mass="41020">MPSAKPRQLCLYRYDPLDRLVHQSQAGTPELQRFYCKSRLATEIQGALNYSIVQHGDQLLGQQQREGDAVDTTLLATDQQRSILHTLKANHQRKPIAYSPYGHRPAASGLLSLLGFNGERPDRVTGHYLLGNGYRAFNAVLMRFISPDSWSPFGKGGLNPYAYCLGDPINLSDSDGHASNLVANFFSRWRRFAMAKAGTKLKIEIKQIEQTNTIKVEWPYNYEASLNPGVTPMQAIQARGRMSRLYQLDGDRRGWRAKFLRDLSHEKKESVLIQKLTGVPPGQNERLKLLNYIKGGDSKDVFSISRLFDAAEGKYDPRVPLSQRPDVGAAFRYRVEMEREGSTSNTFAREADRIREVHFKKS</sequence>
<evidence type="ECO:0000313" key="1">
    <source>
        <dbReference type="EMBL" id="VVO19046.1"/>
    </source>
</evidence>
<dbReference type="SUPFAM" id="SSF56399">
    <property type="entry name" value="ADP-ribosylation"/>
    <property type="match status" value="1"/>
</dbReference>
<dbReference type="Proteomes" id="UP000326557">
    <property type="component" value="Unassembled WGS sequence"/>
</dbReference>
<dbReference type="NCBIfam" id="TIGR03696">
    <property type="entry name" value="Rhs_assc_core"/>
    <property type="match status" value="1"/>
</dbReference>
<protein>
    <recommendedName>
        <fullName evidence="3">RHS repeat-associated core domain-containing protein</fullName>
    </recommendedName>
</protein>
<dbReference type="AlphaFoldDB" id="A0A5E7DRG9"/>
<reference evidence="1 2" key="1">
    <citation type="submission" date="2019-09" db="EMBL/GenBank/DDBJ databases">
        <authorList>
            <person name="Chandra G."/>
            <person name="Truman W A."/>
        </authorList>
    </citation>
    <scope>NUCLEOTIDE SEQUENCE [LARGE SCALE GENOMIC DNA]</scope>
    <source>
        <strain evidence="1">PS704</strain>
    </source>
</reference>
<proteinExistence type="predicted"/>
<dbReference type="EMBL" id="CABVHP010000013">
    <property type="protein sequence ID" value="VVO19046.1"/>
    <property type="molecule type" value="Genomic_DNA"/>
</dbReference>
<dbReference type="Gene3D" id="2.180.10.10">
    <property type="entry name" value="RHS repeat-associated core"/>
    <property type="match status" value="1"/>
</dbReference>